<protein>
    <submittedName>
        <fullName evidence="1">Uncharacterized protein</fullName>
    </submittedName>
</protein>
<dbReference type="Proteomes" id="UP000226037">
    <property type="component" value="Segment"/>
</dbReference>
<dbReference type="EMBL" id="MF668280">
    <property type="protein sequence ID" value="ASZ74599.1"/>
    <property type="molecule type" value="Genomic_DNA"/>
</dbReference>
<organism evidence="1 2">
    <name type="scientific">Mycobacterium phage Phabba</name>
    <dbReference type="NCBI Taxonomy" id="2027899"/>
    <lineage>
        <taxon>Viruses</taxon>
        <taxon>Duplodnaviria</taxon>
        <taxon>Heunggongvirae</taxon>
        <taxon>Uroviricota</taxon>
        <taxon>Caudoviricetes</taxon>
        <taxon>Ceeclamvirinae</taxon>
        <taxon>Myrnavirus</taxon>
        <taxon>Myrnavirus phabba</taxon>
        <taxon>Myranavirus phabba</taxon>
    </lineage>
</organism>
<evidence type="ECO:0000313" key="2">
    <source>
        <dbReference type="Proteomes" id="UP000226037"/>
    </source>
</evidence>
<gene>
    <name evidence="1" type="ORF">SEA_PHABBA_24</name>
</gene>
<reference evidence="2" key="1">
    <citation type="submission" date="2017-08" db="EMBL/GenBank/DDBJ databases">
        <authorList>
            <person name="de Groot N.N."/>
        </authorList>
    </citation>
    <scope>NUCLEOTIDE SEQUENCE [LARGE SCALE GENOMIC DNA]</scope>
</reference>
<keyword evidence="2" id="KW-1185">Reference proteome</keyword>
<proteinExistence type="predicted"/>
<sequence length="97" mass="11140">MSREDVPTCGECGLPDDCCCVCEPQPLQAARLAKERLARKLRWHRNVNGIGLVKFPDTWDISVNLVKPHKWWHRKLPGLYFDGVRVHYKVIGEVIAC</sequence>
<accession>A0A249XS89</accession>
<name>A0A249XS89_9CAUD</name>
<evidence type="ECO:0000313" key="1">
    <source>
        <dbReference type="EMBL" id="ASZ74599.1"/>
    </source>
</evidence>